<protein>
    <submittedName>
        <fullName evidence="1">Uncharacterized protein</fullName>
    </submittedName>
</protein>
<accession>A0A378QNA6</accession>
<reference evidence="1 2" key="1">
    <citation type="submission" date="2018-06" db="EMBL/GenBank/DDBJ databases">
        <authorList>
            <consortium name="Pathogen Informatics"/>
            <person name="Doyle S."/>
        </authorList>
    </citation>
    <scope>NUCLEOTIDE SEQUENCE [LARGE SCALE GENOMIC DNA]</scope>
    <source>
        <strain evidence="1 2">NCTC11091</strain>
    </source>
</reference>
<evidence type="ECO:0000313" key="1">
    <source>
        <dbReference type="EMBL" id="STZ01784.1"/>
    </source>
</evidence>
<organism evidence="1 2">
    <name type="scientific">Faucicola atlantae</name>
    <dbReference type="NCBI Taxonomy" id="34059"/>
    <lineage>
        <taxon>Bacteria</taxon>
        <taxon>Pseudomonadati</taxon>
        <taxon>Pseudomonadota</taxon>
        <taxon>Gammaproteobacteria</taxon>
        <taxon>Moraxellales</taxon>
        <taxon>Moraxellaceae</taxon>
        <taxon>Faucicola</taxon>
    </lineage>
</organism>
<gene>
    <name evidence="1" type="ORF">NCTC11091_02257</name>
</gene>
<name>A0A378QNA6_9GAMM</name>
<dbReference type="AlphaFoldDB" id="A0A378QNA6"/>
<dbReference type="EMBL" id="UGQA01000008">
    <property type="protein sequence ID" value="STZ01784.1"/>
    <property type="molecule type" value="Genomic_DNA"/>
</dbReference>
<sequence>MKFALVWNAVRVKGYEVQVGDLIEVFEIHEVQRTL</sequence>
<proteinExistence type="predicted"/>
<evidence type="ECO:0000313" key="2">
    <source>
        <dbReference type="Proteomes" id="UP000255193"/>
    </source>
</evidence>
<dbReference type="Proteomes" id="UP000255193">
    <property type="component" value="Unassembled WGS sequence"/>
</dbReference>